<dbReference type="EMBL" id="FTMC01000018">
    <property type="protein sequence ID" value="SIR26878.1"/>
    <property type="molecule type" value="Genomic_DNA"/>
</dbReference>
<reference evidence="1 2" key="1">
    <citation type="submission" date="2017-01" db="EMBL/GenBank/DDBJ databases">
        <authorList>
            <person name="Mah S.A."/>
            <person name="Swanson W.J."/>
            <person name="Moy G.W."/>
            <person name="Vacquier V.D."/>
        </authorList>
    </citation>
    <scope>NUCLEOTIDE SEQUENCE [LARGE SCALE GENOMIC DNA]</scope>
    <source>
        <strain evidence="1 2">ATCC 29606</strain>
    </source>
</reference>
<evidence type="ECO:0000313" key="2">
    <source>
        <dbReference type="Proteomes" id="UP000186079"/>
    </source>
</evidence>
<dbReference type="PANTHER" id="PTHR45011:SF1">
    <property type="entry name" value="DAP3-BINDING CELL DEATH ENHANCER 1"/>
    <property type="match status" value="1"/>
</dbReference>
<accession>A0A1N6ZJ95</accession>
<evidence type="ECO:0008006" key="3">
    <source>
        <dbReference type="Google" id="ProtNLM"/>
    </source>
</evidence>
<dbReference type="SMART" id="SM00671">
    <property type="entry name" value="SEL1"/>
    <property type="match status" value="3"/>
</dbReference>
<dbReference type="Pfam" id="PF08238">
    <property type="entry name" value="Sel1"/>
    <property type="match status" value="3"/>
</dbReference>
<gene>
    <name evidence="1" type="ORF">SAMN05421672_11851</name>
</gene>
<dbReference type="InterPro" id="IPR052748">
    <property type="entry name" value="ISR_Activator"/>
</dbReference>
<dbReference type="InterPro" id="IPR006597">
    <property type="entry name" value="Sel1-like"/>
</dbReference>
<organism evidence="1 2">
    <name type="scientific">Pseudomonas flexibilis</name>
    <dbReference type="NCBI Taxonomy" id="706570"/>
    <lineage>
        <taxon>Bacteria</taxon>
        <taxon>Pseudomonadati</taxon>
        <taxon>Pseudomonadota</taxon>
        <taxon>Gammaproteobacteria</taxon>
        <taxon>Pseudomonadales</taxon>
        <taxon>Pseudomonadaceae</taxon>
        <taxon>Pseudomonas</taxon>
    </lineage>
</organism>
<proteinExistence type="predicted"/>
<dbReference type="RefSeq" id="WP_039562687.1">
    <property type="nucleotide sequence ID" value="NZ_FTMC01000018.1"/>
</dbReference>
<dbReference type="Gene3D" id="1.25.40.10">
    <property type="entry name" value="Tetratricopeptide repeat domain"/>
    <property type="match status" value="1"/>
</dbReference>
<protein>
    <recommendedName>
        <fullName evidence="3">Sel1 repeat-containing protein</fullName>
    </recommendedName>
</protein>
<name>A0A1N6ZJ95_9PSED</name>
<dbReference type="PANTHER" id="PTHR45011">
    <property type="entry name" value="DAP3-BINDING CELL DEATH ENHANCER 1"/>
    <property type="match status" value="1"/>
</dbReference>
<dbReference type="InterPro" id="IPR011990">
    <property type="entry name" value="TPR-like_helical_dom_sf"/>
</dbReference>
<sequence length="194" mass="21529">MEPEKIKEFLDSLAAWDAEDDKWVESSITFFSDNIEKTDSEFVASLLREKKKGAGSLVEVMKEYAYKGSPAAQVAIGALMLEGKGIEKNTHEAVFWLKRACIGKNPNAGLLLSNMYANGLGVCESLIKARQYMQASADLGVSRAQYHYAVMLLDQAWGPVDEEEALRYMKMAAHNDYSQAIDFLKENGLFGLGD</sequence>
<dbReference type="Proteomes" id="UP000186079">
    <property type="component" value="Unassembled WGS sequence"/>
</dbReference>
<evidence type="ECO:0000313" key="1">
    <source>
        <dbReference type="EMBL" id="SIR26878.1"/>
    </source>
</evidence>
<dbReference type="SUPFAM" id="SSF81901">
    <property type="entry name" value="HCP-like"/>
    <property type="match status" value="1"/>
</dbReference>
<dbReference type="AlphaFoldDB" id="A0A1N6ZJ95"/>